<dbReference type="InterPro" id="IPR010252">
    <property type="entry name" value="HutF"/>
</dbReference>
<evidence type="ECO:0000313" key="7">
    <source>
        <dbReference type="Proteomes" id="UP000307702"/>
    </source>
</evidence>
<dbReference type="Gene3D" id="3.20.20.140">
    <property type="entry name" value="Metal-dependent hydrolases"/>
    <property type="match status" value="1"/>
</dbReference>
<dbReference type="EC" id="3.5.3.13" evidence="6"/>
<keyword evidence="2" id="KW-0479">Metal-binding</keyword>
<protein>
    <submittedName>
        <fullName evidence="6">Formimidoylglutamate deiminase</fullName>
        <ecNumber evidence="6">3.5.3.13</ecNumber>
    </submittedName>
</protein>
<dbReference type="Gene3D" id="2.30.40.10">
    <property type="entry name" value="Urease, subunit C, domain 1"/>
    <property type="match status" value="1"/>
</dbReference>
<dbReference type="SUPFAM" id="SSF51556">
    <property type="entry name" value="Metallo-dependent hydrolases"/>
    <property type="match status" value="1"/>
</dbReference>
<dbReference type="GO" id="GO:0005829">
    <property type="term" value="C:cytosol"/>
    <property type="evidence" value="ECO:0007669"/>
    <property type="project" value="TreeGrafter"/>
</dbReference>
<dbReference type="NCBIfam" id="TIGR02022">
    <property type="entry name" value="hutF"/>
    <property type="match status" value="1"/>
</dbReference>
<dbReference type="InterPro" id="IPR051607">
    <property type="entry name" value="Metallo-dep_hydrolases"/>
</dbReference>
<dbReference type="GO" id="GO:0046872">
    <property type="term" value="F:metal ion binding"/>
    <property type="evidence" value="ECO:0007669"/>
    <property type="project" value="UniProtKB-KW"/>
</dbReference>
<dbReference type="AlphaFoldDB" id="A0A8H2PN44"/>
<dbReference type="Proteomes" id="UP000307702">
    <property type="component" value="Unassembled WGS sequence"/>
</dbReference>
<dbReference type="PANTHER" id="PTHR11271">
    <property type="entry name" value="GUANINE DEAMINASE"/>
    <property type="match status" value="1"/>
</dbReference>
<dbReference type="NCBIfam" id="NF006681">
    <property type="entry name" value="PRK09229.1-2"/>
    <property type="match status" value="1"/>
</dbReference>
<dbReference type="InterPro" id="IPR032466">
    <property type="entry name" value="Metal_Hydrolase"/>
</dbReference>
<reference evidence="6 7" key="1">
    <citation type="submission" date="2019-05" db="EMBL/GenBank/DDBJ databases">
        <title>Colwellia ponticola sp. nov., isolated from seawater.</title>
        <authorList>
            <person name="Yoon J.-H."/>
        </authorList>
    </citation>
    <scope>NUCLEOTIDE SEQUENCE [LARGE SCALE GENOMIC DNA]</scope>
    <source>
        <strain evidence="6 7">OISW-25</strain>
    </source>
</reference>
<keyword evidence="4" id="KW-0862">Zinc</keyword>
<evidence type="ECO:0000256" key="3">
    <source>
        <dbReference type="ARBA" id="ARBA00022801"/>
    </source>
</evidence>
<proteinExistence type="predicted"/>
<keyword evidence="3 6" id="KW-0378">Hydrolase</keyword>
<dbReference type="Pfam" id="PF01979">
    <property type="entry name" value="Amidohydro_1"/>
    <property type="match status" value="1"/>
</dbReference>
<feature type="domain" description="Amidohydrolase-related" evidence="5">
    <location>
        <begin position="44"/>
        <end position="433"/>
    </location>
</feature>
<dbReference type="GO" id="GO:0050416">
    <property type="term" value="F:formimidoylglutamate deiminase activity"/>
    <property type="evidence" value="ECO:0007669"/>
    <property type="project" value="UniProtKB-EC"/>
</dbReference>
<organism evidence="6 7">
    <name type="scientific">Colwellia ponticola</name>
    <dbReference type="NCBI Taxonomy" id="2304625"/>
    <lineage>
        <taxon>Bacteria</taxon>
        <taxon>Pseudomonadati</taxon>
        <taxon>Pseudomonadota</taxon>
        <taxon>Gammaproteobacteria</taxon>
        <taxon>Alteromonadales</taxon>
        <taxon>Colwelliaceae</taxon>
        <taxon>Colwellia</taxon>
    </lineage>
</organism>
<gene>
    <name evidence="6" type="ORF">FCS21_01365</name>
</gene>
<dbReference type="EMBL" id="SZVP01000001">
    <property type="protein sequence ID" value="TMM47657.1"/>
    <property type="molecule type" value="Genomic_DNA"/>
</dbReference>
<accession>A0A8H2PN44</accession>
<dbReference type="InterPro" id="IPR006680">
    <property type="entry name" value="Amidohydro-rel"/>
</dbReference>
<dbReference type="OrthoDB" id="9807210at2"/>
<evidence type="ECO:0000256" key="2">
    <source>
        <dbReference type="ARBA" id="ARBA00022723"/>
    </source>
</evidence>
<comment type="cofactor">
    <cofactor evidence="1">
        <name>Zn(2+)</name>
        <dbReference type="ChEBI" id="CHEBI:29105"/>
    </cofactor>
</comment>
<dbReference type="SUPFAM" id="SSF51338">
    <property type="entry name" value="Composite domain of metallo-dependent hydrolases"/>
    <property type="match status" value="1"/>
</dbReference>
<comment type="caution">
    <text evidence="6">The sequence shown here is derived from an EMBL/GenBank/DDBJ whole genome shotgun (WGS) entry which is preliminary data.</text>
</comment>
<keyword evidence="7" id="KW-1185">Reference proteome</keyword>
<dbReference type="RefSeq" id="WP_138620189.1">
    <property type="nucleotide sequence ID" value="NZ_SZVP01000001.1"/>
</dbReference>
<evidence type="ECO:0000256" key="4">
    <source>
        <dbReference type="ARBA" id="ARBA00022833"/>
    </source>
</evidence>
<name>A0A8H2PN44_9GAMM</name>
<evidence type="ECO:0000256" key="1">
    <source>
        <dbReference type="ARBA" id="ARBA00001947"/>
    </source>
</evidence>
<dbReference type="NCBIfam" id="NF006684">
    <property type="entry name" value="PRK09229.1-5"/>
    <property type="match status" value="1"/>
</dbReference>
<dbReference type="PANTHER" id="PTHR11271:SF48">
    <property type="entry name" value="AMIDOHYDROLASE-RELATED DOMAIN-CONTAINING PROTEIN"/>
    <property type="match status" value="1"/>
</dbReference>
<evidence type="ECO:0000313" key="6">
    <source>
        <dbReference type="EMBL" id="TMM47657.1"/>
    </source>
</evidence>
<dbReference type="GO" id="GO:0019239">
    <property type="term" value="F:deaminase activity"/>
    <property type="evidence" value="ECO:0007669"/>
    <property type="project" value="TreeGrafter"/>
</dbReference>
<dbReference type="InterPro" id="IPR011059">
    <property type="entry name" value="Metal-dep_hydrolase_composite"/>
</dbReference>
<evidence type="ECO:0000259" key="5">
    <source>
        <dbReference type="Pfam" id="PF01979"/>
    </source>
</evidence>
<sequence length="465" mass="51622">MKLYAENILLSDGWASKKTITIEQGIITAIDTGMTAGAEIARGVVIPGMVNCHSHAFQRAFAGFSEQGSDGQDSFWTWRKIMYQFLAQLTDLDAKNIAKQLYIEMLKMGYTRVAEFHYLHHDVDGSTYRDSHGEPSLATMAKAIFMAAKESGIGLTLLPVLYQHSGFGEQPPSTGQKRFINSTEQFNQLVSDCFDLSQQYPNTNIGIAPHSLRAVNKKALISAISHLRNLDKNAPIHIHISEQQQEVDDCIKHYGKRPVQWLLDNIELDKHWCLIHATHINEDERKAIIATQATVGICPTTEANLGDGIFPTAEFLAEQGTIAIGSDSHISVNPIEELRWLEYAQRLIRQQRAILSSIKLASVGENLWQQAAKGGAISTNSNTGFLAVGKQADLLVLDSEQTQLFASNNAQLLDSMIFASQQNPVFDVMVNGVWQIKAQQHVEQKQVSENFAKLLVRLSSESYLG</sequence>